<dbReference type="GO" id="GO:0004386">
    <property type="term" value="F:helicase activity"/>
    <property type="evidence" value="ECO:0007669"/>
    <property type="project" value="UniProtKB-KW"/>
</dbReference>
<keyword evidence="7" id="KW-1185">Reference proteome</keyword>
<dbReference type="GO" id="GO:0016787">
    <property type="term" value="F:hydrolase activity"/>
    <property type="evidence" value="ECO:0007669"/>
    <property type="project" value="UniProtKB-KW"/>
</dbReference>
<evidence type="ECO:0000256" key="4">
    <source>
        <dbReference type="ARBA" id="ARBA00022840"/>
    </source>
</evidence>
<reference evidence="6 7" key="1">
    <citation type="submission" date="2024-08" db="EMBL/GenBank/DDBJ databases">
        <title>Insights into the chromosomal genome structure of Flemingia macrophylla.</title>
        <authorList>
            <person name="Ding Y."/>
            <person name="Zhao Y."/>
            <person name="Bi W."/>
            <person name="Wu M."/>
            <person name="Zhao G."/>
            <person name="Gong Y."/>
            <person name="Li W."/>
            <person name="Zhang P."/>
        </authorList>
    </citation>
    <scope>NUCLEOTIDE SEQUENCE [LARGE SCALE GENOMIC DNA]</scope>
    <source>
        <strain evidence="6">DYQJB</strain>
        <tissue evidence="6">Leaf</tissue>
    </source>
</reference>
<keyword evidence="2" id="KW-0378">Hydrolase</keyword>
<dbReference type="PANTHER" id="PTHR47960">
    <property type="entry name" value="DEAD-BOX ATP-DEPENDENT RNA HELICASE 50"/>
    <property type="match status" value="1"/>
</dbReference>
<name>A0ABD1LT42_9FABA</name>
<evidence type="ECO:0000256" key="3">
    <source>
        <dbReference type="ARBA" id="ARBA00022806"/>
    </source>
</evidence>
<feature type="region of interest" description="Disordered" evidence="5">
    <location>
        <begin position="53"/>
        <end position="101"/>
    </location>
</feature>
<evidence type="ECO:0000313" key="7">
    <source>
        <dbReference type="Proteomes" id="UP001603857"/>
    </source>
</evidence>
<keyword evidence="4" id="KW-0067">ATP-binding</keyword>
<evidence type="ECO:0000256" key="5">
    <source>
        <dbReference type="SAM" id="MobiDB-lite"/>
    </source>
</evidence>
<evidence type="ECO:0000256" key="1">
    <source>
        <dbReference type="ARBA" id="ARBA00022741"/>
    </source>
</evidence>
<feature type="region of interest" description="Disordered" evidence="5">
    <location>
        <begin position="1"/>
        <end position="29"/>
    </location>
</feature>
<protein>
    <recommendedName>
        <fullName evidence="8">DEAD/DEAH box helicase domain-containing protein</fullName>
    </recommendedName>
</protein>
<evidence type="ECO:0008006" key="8">
    <source>
        <dbReference type="Google" id="ProtNLM"/>
    </source>
</evidence>
<dbReference type="GO" id="GO:0005524">
    <property type="term" value="F:ATP binding"/>
    <property type="evidence" value="ECO:0007669"/>
    <property type="project" value="UniProtKB-KW"/>
</dbReference>
<feature type="compositionally biased region" description="Basic and acidic residues" evidence="5">
    <location>
        <begin position="62"/>
        <end position="73"/>
    </location>
</feature>
<proteinExistence type="predicted"/>
<gene>
    <name evidence="6" type="ORF">Fmac_025750</name>
</gene>
<dbReference type="AlphaFoldDB" id="A0ABD1LT42"/>
<evidence type="ECO:0000313" key="6">
    <source>
        <dbReference type="EMBL" id="KAL2326692.1"/>
    </source>
</evidence>
<dbReference type="SUPFAM" id="SSF52540">
    <property type="entry name" value="P-loop containing nucleoside triphosphate hydrolases"/>
    <property type="match status" value="1"/>
</dbReference>
<sequence>MAKGEDAVLRKKNKKLRKKNNSSSSVSAKVAAVIAAKKRRKAGKRRMCQGMCFSLPTPDDPFNDRSGKEEFKTKGPKKKTHSKTKDETVRLNGKSAAGKKDAVDGRNITQKLNDLQRENMSVTSNNNLGNKCITNTERKNIEVARLLAAQGHDCDISEFPSQFVFWCLNSIENALRLGDAYTDGEGNSFSLNPWGLEFLRCYSTGNDLMETSGNFATTEQIAWTVSSAADTYVRKEREGLSFADPFLLFLVPSQEKAVQVRTVCKPLKSVGIHTVSIHPGASLDHQIQGLKACEPEFLVSTPERLLELVSMKAVDISGVSMLVIDGLNTICSAGHADTIKSIKKCIFGNPRLVIFNDCFSDMSIPMVQHLLTGPVCRLSLNNSITSLSSCIIQSVKVCTSEEDKVVKSIEALDQFRSSTQNSIMLYILRKDVKCHKLVKTLESKGCSISLDSDAASFNDSLKLKPMVGEMRVGDVCWQCVNGDDPGSKRSNVYRKGVGILLIAVSGVDSDSRAAVSAIYLEHLSTTDIGTSDVVVLPSFVPSMDTYVHILTKMARQSVNGVLHSFLTKRDTEIAAPLIAVLEQCGQEVPQTLQDLHHTSNMLED</sequence>
<evidence type="ECO:0000256" key="2">
    <source>
        <dbReference type="ARBA" id="ARBA00022801"/>
    </source>
</evidence>
<dbReference type="Gene3D" id="3.40.50.300">
    <property type="entry name" value="P-loop containing nucleotide triphosphate hydrolases"/>
    <property type="match status" value="2"/>
</dbReference>
<dbReference type="EMBL" id="JBGMDY010000008">
    <property type="protein sequence ID" value="KAL2326692.1"/>
    <property type="molecule type" value="Genomic_DNA"/>
</dbReference>
<organism evidence="6 7">
    <name type="scientific">Flemingia macrophylla</name>
    <dbReference type="NCBI Taxonomy" id="520843"/>
    <lineage>
        <taxon>Eukaryota</taxon>
        <taxon>Viridiplantae</taxon>
        <taxon>Streptophyta</taxon>
        <taxon>Embryophyta</taxon>
        <taxon>Tracheophyta</taxon>
        <taxon>Spermatophyta</taxon>
        <taxon>Magnoliopsida</taxon>
        <taxon>eudicotyledons</taxon>
        <taxon>Gunneridae</taxon>
        <taxon>Pentapetalae</taxon>
        <taxon>rosids</taxon>
        <taxon>fabids</taxon>
        <taxon>Fabales</taxon>
        <taxon>Fabaceae</taxon>
        <taxon>Papilionoideae</taxon>
        <taxon>50 kb inversion clade</taxon>
        <taxon>NPAAA clade</taxon>
        <taxon>indigoferoid/millettioid clade</taxon>
        <taxon>Phaseoleae</taxon>
        <taxon>Flemingia</taxon>
    </lineage>
</organism>
<accession>A0ABD1LT42</accession>
<dbReference type="Proteomes" id="UP001603857">
    <property type="component" value="Unassembled WGS sequence"/>
</dbReference>
<feature type="compositionally biased region" description="Basic residues" evidence="5">
    <location>
        <begin position="10"/>
        <end position="20"/>
    </location>
</feature>
<dbReference type="InterPro" id="IPR027417">
    <property type="entry name" value="P-loop_NTPase"/>
</dbReference>
<keyword evidence="3" id="KW-0347">Helicase</keyword>
<comment type="caution">
    <text evidence="6">The sequence shown here is derived from an EMBL/GenBank/DDBJ whole genome shotgun (WGS) entry which is preliminary data.</text>
</comment>
<keyword evidence="1" id="KW-0547">Nucleotide-binding</keyword>